<accession>A0ACA9RX51</accession>
<comment type="caution">
    <text evidence="1">The sequence shown here is derived from an EMBL/GenBank/DDBJ whole genome shotgun (WGS) entry which is preliminary data.</text>
</comment>
<dbReference type="EMBL" id="CAJVQC010073341">
    <property type="protein sequence ID" value="CAG8812196.1"/>
    <property type="molecule type" value="Genomic_DNA"/>
</dbReference>
<feature type="non-terminal residue" evidence="1">
    <location>
        <position position="1"/>
    </location>
</feature>
<evidence type="ECO:0000313" key="1">
    <source>
        <dbReference type="EMBL" id="CAG8812196.1"/>
    </source>
</evidence>
<protein>
    <submittedName>
        <fullName evidence="1">24736_t:CDS:1</fullName>
    </submittedName>
</protein>
<organism evidence="1 2">
    <name type="scientific">Racocetra persica</name>
    <dbReference type="NCBI Taxonomy" id="160502"/>
    <lineage>
        <taxon>Eukaryota</taxon>
        <taxon>Fungi</taxon>
        <taxon>Fungi incertae sedis</taxon>
        <taxon>Mucoromycota</taxon>
        <taxon>Glomeromycotina</taxon>
        <taxon>Glomeromycetes</taxon>
        <taxon>Diversisporales</taxon>
        <taxon>Gigasporaceae</taxon>
        <taxon>Racocetra</taxon>
    </lineage>
</organism>
<reference evidence="1" key="1">
    <citation type="submission" date="2021-06" db="EMBL/GenBank/DDBJ databases">
        <authorList>
            <person name="Kallberg Y."/>
            <person name="Tangrot J."/>
            <person name="Rosling A."/>
        </authorList>
    </citation>
    <scope>NUCLEOTIDE SEQUENCE</scope>
    <source>
        <strain evidence="1">MA461A</strain>
    </source>
</reference>
<evidence type="ECO:0000313" key="2">
    <source>
        <dbReference type="Proteomes" id="UP000789920"/>
    </source>
</evidence>
<dbReference type="Proteomes" id="UP000789920">
    <property type="component" value="Unassembled WGS sequence"/>
</dbReference>
<proteinExistence type="predicted"/>
<gene>
    <name evidence="1" type="ORF">RPERSI_LOCUS23477</name>
</gene>
<name>A0ACA9RX51_9GLOM</name>
<sequence length="93" mass="10871">GIKNDELSKKIKQYNDDKIKIVIPPEHLEIWDTHHILVIHNEVYFYTNDNNSSFWIEDNKSIIKKKGQGSLVIVSNFLYVCYSSLYLLEADAI</sequence>
<keyword evidence="2" id="KW-1185">Reference proteome</keyword>